<accession>A0A835G3H1</accession>
<comment type="caution">
    <text evidence="1">The sequence shown here is derived from an EMBL/GenBank/DDBJ whole genome shotgun (WGS) entry which is preliminary data.</text>
</comment>
<dbReference type="Gene3D" id="3.30.70.1820">
    <property type="entry name" value="L1 transposable element, RRM domain"/>
    <property type="match status" value="1"/>
</dbReference>
<evidence type="ECO:0000313" key="2">
    <source>
        <dbReference type="Proteomes" id="UP000648187"/>
    </source>
</evidence>
<organism evidence="1 2">
    <name type="scientific">Spodoptera exigua</name>
    <name type="common">Beet armyworm</name>
    <name type="synonym">Noctua fulgens</name>
    <dbReference type="NCBI Taxonomy" id="7107"/>
    <lineage>
        <taxon>Eukaryota</taxon>
        <taxon>Metazoa</taxon>
        <taxon>Ecdysozoa</taxon>
        <taxon>Arthropoda</taxon>
        <taxon>Hexapoda</taxon>
        <taxon>Insecta</taxon>
        <taxon>Pterygota</taxon>
        <taxon>Neoptera</taxon>
        <taxon>Endopterygota</taxon>
        <taxon>Lepidoptera</taxon>
        <taxon>Glossata</taxon>
        <taxon>Ditrysia</taxon>
        <taxon>Noctuoidea</taxon>
        <taxon>Noctuidae</taxon>
        <taxon>Amphipyrinae</taxon>
        <taxon>Spodoptera</taxon>
    </lineage>
</organism>
<gene>
    <name evidence="1" type="ORF">HW555_014037</name>
</gene>
<protein>
    <submittedName>
        <fullName evidence="1">Uncharacterized protein</fullName>
    </submittedName>
</protein>
<sequence length="244" mass="27723">MSQITDIITVHKNVQESLLKRMGDIEAQIQSAGSSKDTVARIAEEFRTFRELVFDMLKLLRSQVTECCRNIDGLEMRNRRKAVIFQGIPEKDKEDCSQVTLQVINAKLGQDFPMSALKVCHRLGVHNKNHHRPILVRFSSVDYKASVWRAKTRLQGTKISVKEFLTRPRQEVFVRARQHFGMRACWTQDGNIFLKASDGSKHRIICMEELSPLLDKYPSVQSVSQKAAGGGAEAHTVSLKSTRK</sequence>
<reference evidence="1" key="1">
    <citation type="submission" date="2020-08" db="EMBL/GenBank/DDBJ databases">
        <title>Spodoptera exigua strain:BAW_Kor-Di-RS1 Genome sequencing and assembly.</title>
        <authorList>
            <person name="Kim J."/>
            <person name="Nam H.Y."/>
            <person name="Kwon M."/>
            <person name="Choi J.H."/>
            <person name="Cho S.R."/>
            <person name="Kim G.-H."/>
        </authorList>
    </citation>
    <scope>NUCLEOTIDE SEQUENCE</scope>
    <source>
        <strain evidence="1">BAW_Kor-Di-RS1</strain>
        <tissue evidence="1">Whole-body</tissue>
    </source>
</reference>
<dbReference type="EMBL" id="JACKWZ010000825">
    <property type="protein sequence ID" value="KAF9405052.1"/>
    <property type="molecule type" value="Genomic_DNA"/>
</dbReference>
<proteinExistence type="predicted"/>
<dbReference type="AlphaFoldDB" id="A0A835G3H1"/>
<evidence type="ECO:0000313" key="1">
    <source>
        <dbReference type="EMBL" id="KAF9405052.1"/>
    </source>
</evidence>
<keyword evidence="2" id="KW-1185">Reference proteome</keyword>
<dbReference type="Proteomes" id="UP000648187">
    <property type="component" value="Unassembled WGS sequence"/>
</dbReference>
<name>A0A835G3H1_SPOEX</name>